<dbReference type="OrthoDB" id="9800023at2"/>
<dbReference type="InterPro" id="IPR010982">
    <property type="entry name" value="Lambda_DNA-bd_dom_sf"/>
</dbReference>
<dbReference type="Gene3D" id="1.10.260.40">
    <property type="entry name" value="lambda repressor-like DNA-binding domains"/>
    <property type="match status" value="1"/>
</dbReference>
<dbReference type="GO" id="GO:0003677">
    <property type="term" value="F:DNA binding"/>
    <property type="evidence" value="ECO:0007669"/>
    <property type="project" value="UniProtKB-KW"/>
</dbReference>
<keyword evidence="1" id="KW-0238">DNA-binding</keyword>
<reference evidence="1 2" key="1">
    <citation type="submission" date="2018-07" db="EMBL/GenBank/DDBJ databases">
        <title>Crenobacter cavernae sp. nov., isolated from a karst cave.</title>
        <authorList>
            <person name="Zhu H."/>
        </authorList>
    </citation>
    <scope>NUCLEOTIDE SEQUENCE [LARGE SCALE GENOMIC DNA]</scope>
    <source>
        <strain evidence="1 2">K1W11S-77</strain>
    </source>
</reference>
<dbReference type="RefSeq" id="WP_115433566.1">
    <property type="nucleotide sequence ID" value="NZ_CP031337.1"/>
</dbReference>
<evidence type="ECO:0000313" key="1">
    <source>
        <dbReference type="EMBL" id="AXK39634.1"/>
    </source>
</evidence>
<sequence length="75" mass="8524">MESKTPIDKAIELLGGVSATARLFGVTPWAVSKWRQRVPAERCIDIEKATKGAVRCEELRPDVDWAFLRSTRRRP</sequence>
<evidence type="ECO:0000313" key="2">
    <source>
        <dbReference type="Proteomes" id="UP000254537"/>
    </source>
</evidence>
<dbReference type="KEGG" id="ccah:DWG20_09360"/>
<dbReference type="SUPFAM" id="SSF47413">
    <property type="entry name" value="lambda repressor-like DNA-binding domains"/>
    <property type="match status" value="1"/>
</dbReference>
<dbReference type="Pfam" id="PF15943">
    <property type="entry name" value="YdaS_toxin"/>
    <property type="match status" value="1"/>
</dbReference>
<proteinExistence type="predicted"/>
<accession>A0A345Y6T2</accession>
<name>A0A345Y6T2_9NEIS</name>
<dbReference type="AlphaFoldDB" id="A0A345Y6T2"/>
<dbReference type="Proteomes" id="UP000254537">
    <property type="component" value="Chromosome"/>
</dbReference>
<gene>
    <name evidence="1" type="ORF">DWG20_09360</name>
</gene>
<dbReference type="EMBL" id="CP031337">
    <property type="protein sequence ID" value="AXK39634.1"/>
    <property type="molecule type" value="Genomic_DNA"/>
</dbReference>
<dbReference type="InterPro" id="IPR031856">
    <property type="entry name" value="YdaS_toxin-like"/>
</dbReference>
<protein>
    <submittedName>
        <fullName evidence="1">DNA-binding protein</fullName>
    </submittedName>
</protein>
<organism evidence="1 2">
    <name type="scientific">Crenobacter cavernae</name>
    <dbReference type="NCBI Taxonomy" id="2290923"/>
    <lineage>
        <taxon>Bacteria</taxon>
        <taxon>Pseudomonadati</taxon>
        <taxon>Pseudomonadota</taxon>
        <taxon>Betaproteobacteria</taxon>
        <taxon>Neisseriales</taxon>
        <taxon>Neisseriaceae</taxon>
        <taxon>Crenobacter</taxon>
    </lineage>
</organism>